<evidence type="ECO:0000259" key="3">
    <source>
        <dbReference type="PROSITE" id="PS50110"/>
    </source>
</evidence>
<dbReference type="SMART" id="SM00448">
    <property type="entry name" value="REC"/>
    <property type="match status" value="1"/>
</dbReference>
<dbReference type="OrthoDB" id="9789181at2"/>
<dbReference type="InterPro" id="IPR001789">
    <property type="entry name" value="Sig_transdc_resp-reg_receiver"/>
</dbReference>
<feature type="modified residue" description="4-aspartylphosphate" evidence="1">
    <location>
        <position position="65"/>
    </location>
</feature>
<organism evidence="4 5">
    <name type="scientific">Cesiribacter andamanensis AMV16</name>
    <dbReference type="NCBI Taxonomy" id="1279009"/>
    <lineage>
        <taxon>Bacteria</taxon>
        <taxon>Pseudomonadati</taxon>
        <taxon>Bacteroidota</taxon>
        <taxon>Cytophagia</taxon>
        <taxon>Cytophagales</taxon>
        <taxon>Cesiribacteraceae</taxon>
        <taxon>Cesiribacter</taxon>
    </lineage>
</organism>
<dbReference type="AlphaFoldDB" id="M7N8P7"/>
<evidence type="ECO:0000256" key="2">
    <source>
        <dbReference type="SAM" id="MobiDB-lite"/>
    </source>
</evidence>
<dbReference type="eggNOG" id="COG0784">
    <property type="taxonomic scope" value="Bacteria"/>
</dbReference>
<feature type="region of interest" description="Disordered" evidence="2">
    <location>
        <begin position="142"/>
        <end position="173"/>
    </location>
</feature>
<reference evidence="4 5" key="1">
    <citation type="journal article" date="2013" name="Genome Announc.">
        <title>Draft Genome Sequence of Cesiribacter andamanensis Strain AMV16T, Isolated from a Soil Sample from a Mud Volcano in the Andaman Islands, India.</title>
        <authorList>
            <person name="Shivaji S."/>
            <person name="Ara S."/>
            <person name="Begum Z."/>
            <person name="Srinivas T.N."/>
            <person name="Singh A."/>
            <person name="Kumar Pinnaka A."/>
        </authorList>
    </citation>
    <scope>NUCLEOTIDE SEQUENCE [LARGE SCALE GENOMIC DNA]</scope>
    <source>
        <strain evidence="4 5">AMV16</strain>
    </source>
</reference>
<evidence type="ECO:0000313" key="5">
    <source>
        <dbReference type="Proteomes" id="UP000011910"/>
    </source>
</evidence>
<evidence type="ECO:0000313" key="4">
    <source>
        <dbReference type="EMBL" id="EMR03586.1"/>
    </source>
</evidence>
<dbReference type="Pfam" id="PF00072">
    <property type="entry name" value="Response_reg"/>
    <property type="match status" value="1"/>
</dbReference>
<dbReference type="InterPro" id="IPR052893">
    <property type="entry name" value="TCS_response_regulator"/>
</dbReference>
<name>M7N8P7_9BACT</name>
<dbReference type="Proteomes" id="UP000011910">
    <property type="component" value="Unassembled WGS sequence"/>
</dbReference>
<dbReference type="PANTHER" id="PTHR44520">
    <property type="entry name" value="RESPONSE REGULATOR RCP1-RELATED"/>
    <property type="match status" value="1"/>
</dbReference>
<dbReference type="PANTHER" id="PTHR44520:SF2">
    <property type="entry name" value="RESPONSE REGULATOR RCP1"/>
    <property type="match status" value="1"/>
</dbReference>
<dbReference type="Gene3D" id="3.40.50.2300">
    <property type="match status" value="1"/>
</dbReference>
<dbReference type="RefSeq" id="WP_009194667.1">
    <property type="nucleotide sequence ID" value="NZ_AODQ01000022.1"/>
</dbReference>
<dbReference type="InterPro" id="IPR011006">
    <property type="entry name" value="CheY-like_superfamily"/>
</dbReference>
<keyword evidence="5" id="KW-1185">Reference proteome</keyword>
<dbReference type="STRING" id="1279009.ADICEAN_01267"/>
<evidence type="ECO:0000256" key="1">
    <source>
        <dbReference type="PROSITE-ProRule" id="PRU00169"/>
    </source>
</evidence>
<proteinExistence type="predicted"/>
<dbReference type="SUPFAM" id="SSF52172">
    <property type="entry name" value="CheY-like"/>
    <property type="match status" value="1"/>
</dbReference>
<dbReference type="GO" id="GO:0000160">
    <property type="term" value="P:phosphorelay signal transduction system"/>
    <property type="evidence" value="ECO:0007669"/>
    <property type="project" value="InterPro"/>
</dbReference>
<sequence length="173" mass="19155">MTQKRRILLIDDDQICSWLNKLLLEEMQVAKQIICCTSGEEALHYLRKASAEGEPPSLPDLIFLDLNLPDLNGFELLEEATNLSGCERIASERTILLTSSMHLPDLRRANEKKVLGYLVKPLTRTKVQEVLKSITLHAQPPLAAAPDRLPAANPKSRGRDAAAPTPSHLAPPH</sequence>
<dbReference type="PROSITE" id="PS50110">
    <property type="entry name" value="RESPONSE_REGULATORY"/>
    <property type="match status" value="1"/>
</dbReference>
<feature type="domain" description="Response regulatory" evidence="3">
    <location>
        <begin position="6"/>
        <end position="135"/>
    </location>
</feature>
<accession>M7N8P7</accession>
<gene>
    <name evidence="4" type="primary">rcp1_1</name>
    <name evidence="4" type="ORF">ADICEAN_01267</name>
</gene>
<keyword evidence="1" id="KW-0597">Phosphoprotein</keyword>
<protein>
    <submittedName>
        <fullName evidence="4">Response regulator rcp1</fullName>
    </submittedName>
</protein>
<feature type="compositionally biased region" description="Low complexity" evidence="2">
    <location>
        <begin position="142"/>
        <end position="154"/>
    </location>
</feature>
<comment type="caution">
    <text evidence="4">The sequence shown here is derived from an EMBL/GenBank/DDBJ whole genome shotgun (WGS) entry which is preliminary data.</text>
</comment>
<dbReference type="EMBL" id="AODQ01000022">
    <property type="protein sequence ID" value="EMR03586.1"/>
    <property type="molecule type" value="Genomic_DNA"/>
</dbReference>